<organism evidence="6">
    <name type="scientific">Spodoptera frugiperda</name>
    <name type="common">Fall armyworm</name>
    <dbReference type="NCBI Taxonomy" id="7108"/>
    <lineage>
        <taxon>Eukaryota</taxon>
        <taxon>Metazoa</taxon>
        <taxon>Ecdysozoa</taxon>
        <taxon>Arthropoda</taxon>
        <taxon>Hexapoda</taxon>
        <taxon>Insecta</taxon>
        <taxon>Pterygota</taxon>
        <taxon>Neoptera</taxon>
        <taxon>Endopterygota</taxon>
        <taxon>Lepidoptera</taxon>
        <taxon>Glossata</taxon>
        <taxon>Ditrysia</taxon>
        <taxon>Noctuoidea</taxon>
        <taxon>Noctuidae</taxon>
        <taxon>Amphipyrinae</taxon>
        <taxon>Spodoptera</taxon>
    </lineage>
</organism>
<accession>A0A2H1VB11</accession>
<dbReference type="PANTHER" id="PTHR23291:SF127">
    <property type="entry name" value="PROTEIN LIFEGUARD 1-LIKE"/>
    <property type="match status" value="1"/>
</dbReference>
<feature type="transmembrane region" description="Helical" evidence="5">
    <location>
        <begin position="311"/>
        <end position="330"/>
    </location>
</feature>
<feature type="transmembrane region" description="Helical" evidence="5">
    <location>
        <begin position="188"/>
        <end position="208"/>
    </location>
</feature>
<dbReference type="GO" id="GO:0005783">
    <property type="term" value="C:endoplasmic reticulum"/>
    <property type="evidence" value="ECO:0007669"/>
    <property type="project" value="TreeGrafter"/>
</dbReference>
<keyword evidence="3 5" id="KW-1133">Transmembrane helix</keyword>
<protein>
    <submittedName>
        <fullName evidence="6">SFRICE_021308</fullName>
    </submittedName>
</protein>
<feature type="transmembrane region" description="Helical" evidence="5">
    <location>
        <begin position="215"/>
        <end position="238"/>
    </location>
</feature>
<evidence type="ECO:0000256" key="3">
    <source>
        <dbReference type="ARBA" id="ARBA00022989"/>
    </source>
</evidence>
<keyword evidence="2 5" id="KW-0812">Transmembrane</keyword>
<comment type="subcellular location">
    <subcellularLocation>
        <location evidence="1">Membrane</location>
        <topology evidence="1">Multi-pass membrane protein</topology>
    </subcellularLocation>
</comment>
<dbReference type="GO" id="GO:0016020">
    <property type="term" value="C:membrane"/>
    <property type="evidence" value="ECO:0007669"/>
    <property type="project" value="UniProtKB-SubCell"/>
</dbReference>
<comment type="similarity">
    <text evidence="5">Belongs to the BI1 family.</text>
</comment>
<evidence type="ECO:0000256" key="2">
    <source>
        <dbReference type="ARBA" id="ARBA00022692"/>
    </source>
</evidence>
<dbReference type="GO" id="GO:2001234">
    <property type="term" value="P:negative regulation of apoptotic signaling pathway"/>
    <property type="evidence" value="ECO:0007669"/>
    <property type="project" value="TreeGrafter"/>
</dbReference>
<sequence>MTSPTLGAARGSVRLLLTKNHPVPSPAFRAGAPVNPLGSPQLRIRHQPYWAPSVVTRTYGGRRSSRDSRCPECPSRRLGREEHDCFAEEGDGIPVPLAPHHGLNQIRAREVAVADHFPEGTAVFGPRRADRNRVFHRVLWAVFAVMTPGHCLPPNQKTGTYRNSRVRMLLITVNCAMVCTPCARRPPFNIICLMFATMAMSIIAAKITSHFKTDVILYAFIATSAVTFLCVVLAYSNFDFTSYVLYIIGLSLGFAMVVCIVSIAFVATGTLMKPVIIVLLAIGTLIQIVMLILQLQMVLGGKTLELSETDYAIAAFLIYTSILDIFLKLVQIIGFCQN</sequence>
<keyword evidence="4 5" id="KW-0472">Membrane</keyword>
<dbReference type="InterPro" id="IPR006214">
    <property type="entry name" value="Bax_inhibitor_1-related"/>
</dbReference>
<dbReference type="PANTHER" id="PTHR23291">
    <property type="entry name" value="BAX INHIBITOR-RELATED"/>
    <property type="match status" value="1"/>
</dbReference>
<name>A0A2H1VB11_SPOFR</name>
<evidence type="ECO:0000256" key="4">
    <source>
        <dbReference type="ARBA" id="ARBA00023136"/>
    </source>
</evidence>
<dbReference type="AlphaFoldDB" id="A0A2H1VB11"/>
<dbReference type="EMBL" id="ODYU01001597">
    <property type="protein sequence ID" value="SOQ38043.1"/>
    <property type="molecule type" value="Genomic_DNA"/>
</dbReference>
<gene>
    <name evidence="6" type="ORF">SFRICE_021308</name>
</gene>
<reference evidence="6" key="1">
    <citation type="submission" date="2016-07" db="EMBL/GenBank/DDBJ databases">
        <authorList>
            <person name="Bretaudeau A."/>
        </authorList>
    </citation>
    <scope>NUCLEOTIDE SEQUENCE</scope>
    <source>
        <strain evidence="6">Rice</strain>
        <tissue evidence="6">Whole body</tissue>
    </source>
</reference>
<dbReference type="GO" id="GO:0005794">
    <property type="term" value="C:Golgi apparatus"/>
    <property type="evidence" value="ECO:0007669"/>
    <property type="project" value="TreeGrafter"/>
</dbReference>
<dbReference type="Pfam" id="PF01027">
    <property type="entry name" value="Bax1-I"/>
    <property type="match status" value="1"/>
</dbReference>
<evidence type="ECO:0000256" key="5">
    <source>
        <dbReference type="RuleBase" id="RU004379"/>
    </source>
</evidence>
<feature type="transmembrane region" description="Helical" evidence="5">
    <location>
        <begin position="275"/>
        <end position="299"/>
    </location>
</feature>
<evidence type="ECO:0000256" key="1">
    <source>
        <dbReference type="ARBA" id="ARBA00004141"/>
    </source>
</evidence>
<proteinExistence type="inferred from homology"/>
<evidence type="ECO:0000313" key="6">
    <source>
        <dbReference type="EMBL" id="SOQ38043.1"/>
    </source>
</evidence>
<feature type="transmembrane region" description="Helical" evidence="5">
    <location>
        <begin position="244"/>
        <end position="268"/>
    </location>
</feature>